<dbReference type="EMBL" id="JALBUT010000011">
    <property type="protein sequence ID" value="MDX8416214.1"/>
    <property type="molecule type" value="Genomic_DNA"/>
</dbReference>
<evidence type="ECO:0000313" key="8">
    <source>
        <dbReference type="EMBL" id="MDX8416214.1"/>
    </source>
</evidence>
<name>A0ABU4WJ14_9BACT</name>
<dbReference type="Pfam" id="PF07690">
    <property type="entry name" value="MFS_1"/>
    <property type="match status" value="1"/>
</dbReference>
<comment type="subcellular location">
    <subcellularLocation>
        <location evidence="1">Cell membrane</location>
        <topology evidence="1">Multi-pass membrane protein</topology>
    </subcellularLocation>
</comment>
<keyword evidence="9" id="KW-1185">Reference proteome</keyword>
<keyword evidence="2" id="KW-1003">Cell membrane</keyword>
<feature type="transmembrane region" description="Helical" evidence="6">
    <location>
        <begin position="266"/>
        <end position="287"/>
    </location>
</feature>
<organism evidence="8 9">
    <name type="scientific">Intestinicryptomonas porci</name>
    <dbReference type="NCBI Taxonomy" id="2926320"/>
    <lineage>
        <taxon>Bacteria</taxon>
        <taxon>Pseudomonadati</taxon>
        <taxon>Verrucomicrobiota</taxon>
        <taxon>Opitutia</taxon>
        <taxon>Opitutales</taxon>
        <taxon>Intestinicryptomonaceae</taxon>
        <taxon>Intestinicryptomonas</taxon>
    </lineage>
</organism>
<feature type="transmembrane region" description="Helical" evidence="6">
    <location>
        <begin position="355"/>
        <end position="376"/>
    </location>
</feature>
<keyword evidence="4 6" id="KW-1133">Transmembrane helix</keyword>
<dbReference type="PANTHER" id="PTHR43124:SF6">
    <property type="entry name" value="TRANSPORTER ARAJ-RELATED"/>
    <property type="match status" value="1"/>
</dbReference>
<keyword evidence="5 6" id="KW-0472">Membrane</keyword>
<dbReference type="Gene3D" id="1.20.1250.20">
    <property type="entry name" value="MFS general substrate transporter like domains"/>
    <property type="match status" value="2"/>
</dbReference>
<feature type="transmembrane region" description="Helical" evidence="6">
    <location>
        <begin position="157"/>
        <end position="177"/>
    </location>
</feature>
<evidence type="ECO:0000256" key="6">
    <source>
        <dbReference type="SAM" id="Phobius"/>
    </source>
</evidence>
<feature type="domain" description="Major facilitator superfamily (MFS) profile" evidence="7">
    <location>
        <begin position="4"/>
        <end position="380"/>
    </location>
</feature>
<evidence type="ECO:0000313" key="9">
    <source>
        <dbReference type="Proteomes" id="UP001275932"/>
    </source>
</evidence>
<proteinExistence type="predicted"/>
<feature type="transmembrane region" description="Helical" evidence="6">
    <location>
        <begin position="235"/>
        <end position="254"/>
    </location>
</feature>
<dbReference type="SUPFAM" id="SSF103473">
    <property type="entry name" value="MFS general substrate transporter"/>
    <property type="match status" value="1"/>
</dbReference>
<evidence type="ECO:0000256" key="2">
    <source>
        <dbReference type="ARBA" id="ARBA00022475"/>
    </source>
</evidence>
<feature type="transmembrane region" description="Helical" evidence="6">
    <location>
        <begin position="94"/>
        <end position="118"/>
    </location>
</feature>
<dbReference type="PANTHER" id="PTHR43124">
    <property type="entry name" value="PURINE EFFLUX PUMP PBUE"/>
    <property type="match status" value="1"/>
</dbReference>
<evidence type="ECO:0000259" key="7">
    <source>
        <dbReference type="PROSITE" id="PS50850"/>
    </source>
</evidence>
<accession>A0ABU4WJ14</accession>
<protein>
    <submittedName>
        <fullName evidence="8">MFS transporter AraJ</fullName>
    </submittedName>
</protein>
<feature type="transmembrane region" description="Helical" evidence="6">
    <location>
        <begin position="293"/>
        <end position="314"/>
    </location>
</feature>
<dbReference type="NCBIfam" id="NF007498">
    <property type="entry name" value="PRK10091.1"/>
    <property type="match status" value="1"/>
</dbReference>
<evidence type="ECO:0000256" key="4">
    <source>
        <dbReference type="ARBA" id="ARBA00022989"/>
    </source>
</evidence>
<comment type="caution">
    <text evidence="8">The sequence shown here is derived from an EMBL/GenBank/DDBJ whole genome shotgun (WGS) entry which is preliminary data.</text>
</comment>
<sequence>MKKPLSALAAGTLVLGIAEFMIMGILPNVANGLGISNATAGHLISAYAIGVCFGAPMLVLARKFALKNILLALVGIMVLGNFCAAIAPNYHFMMLARFVSGLPHGAYFGVASIVALKLAPKGKTALAISIMISGMTIANLFGVPLGTTISTLLSWRAAFFLTSMCGLAALFLVFRLIPQVGGIEDTGFKGQFKFLKSIMPWLLIACTLLGNGSIFCWYSYINPLLTEVSGFPEKSISLLMFLAGVGMVCGNMLSGKLSDKFTPAKVATAVQGIIAISLMLIFFFAQYPILSATLMFICTFCLFALGSPEQLLLLQYSKGGEMLGAACVQIAFNLGNAIGAYAGGLPIEGGLPYNYTALVGFPAACLGFILFFTFTIRSKKFSFQ</sequence>
<feature type="transmembrane region" description="Helical" evidence="6">
    <location>
        <begin position="323"/>
        <end position="343"/>
    </location>
</feature>
<gene>
    <name evidence="8" type="primary">araJ</name>
    <name evidence="8" type="ORF">MOX91_08540</name>
</gene>
<feature type="transmembrane region" description="Helical" evidence="6">
    <location>
        <begin position="68"/>
        <end position="88"/>
    </location>
</feature>
<feature type="transmembrane region" description="Helical" evidence="6">
    <location>
        <begin position="125"/>
        <end position="145"/>
    </location>
</feature>
<dbReference type="PROSITE" id="PS50850">
    <property type="entry name" value="MFS"/>
    <property type="match status" value="1"/>
</dbReference>
<dbReference type="InterPro" id="IPR011701">
    <property type="entry name" value="MFS"/>
</dbReference>
<evidence type="ECO:0000256" key="3">
    <source>
        <dbReference type="ARBA" id="ARBA00022692"/>
    </source>
</evidence>
<keyword evidence="3 6" id="KW-0812">Transmembrane</keyword>
<dbReference type="InterPro" id="IPR020846">
    <property type="entry name" value="MFS_dom"/>
</dbReference>
<evidence type="ECO:0000256" key="5">
    <source>
        <dbReference type="ARBA" id="ARBA00023136"/>
    </source>
</evidence>
<feature type="transmembrane region" description="Helical" evidence="6">
    <location>
        <begin position="44"/>
        <end position="61"/>
    </location>
</feature>
<evidence type="ECO:0000256" key="1">
    <source>
        <dbReference type="ARBA" id="ARBA00004651"/>
    </source>
</evidence>
<dbReference type="InterPro" id="IPR036259">
    <property type="entry name" value="MFS_trans_sf"/>
</dbReference>
<feature type="transmembrane region" description="Helical" evidence="6">
    <location>
        <begin position="198"/>
        <end position="220"/>
    </location>
</feature>
<dbReference type="Proteomes" id="UP001275932">
    <property type="component" value="Unassembled WGS sequence"/>
</dbReference>
<reference evidence="8 9" key="1">
    <citation type="submission" date="2022-03" db="EMBL/GenBank/DDBJ databases">
        <title>Novel taxa within the pig intestine.</title>
        <authorList>
            <person name="Wylensek D."/>
            <person name="Bishof K."/>
            <person name="Afrizal A."/>
            <person name="Clavel T."/>
        </authorList>
    </citation>
    <scope>NUCLEOTIDE SEQUENCE [LARGE SCALE GENOMIC DNA]</scope>
    <source>
        <strain evidence="8 9">CLA-KB-P66</strain>
    </source>
</reference>
<dbReference type="CDD" id="cd17324">
    <property type="entry name" value="MFS_NepI_like"/>
    <property type="match status" value="1"/>
</dbReference>
<dbReference type="RefSeq" id="WP_370397667.1">
    <property type="nucleotide sequence ID" value="NZ_JALBUT010000011.1"/>
</dbReference>
<dbReference type="InterPro" id="IPR050189">
    <property type="entry name" value="MFS_Efflux_Transporters"/>
</dbReference>